<organism evidence="2 3">
    <name type="scientific">Gordonia soli NBRC 108243</name>
    <dbReference type="NCBI Taxonomy" id="1223545"/>
    <lineage>
        <taxon>Bacteria</taxon>
        <taxon>Bacillati</taxon>
        <taxon>Actinomycetota</taxon>
        <taxon>Actinomycetes</taxon>
        <taxon>Mycobacteriales</taxon>
        <taxon>Gordoniaceae</taxon>
        <taxon>Gordonia</taxon>
    </lineage>
</organism>
<dbReference type="SUPFAM" id="SSF81301">
    <property type="entry name" value="Nucleotidyltransferase"/>
    <property type="match status" value="1"/>
</dbReference>
<evidence type="ECO:0000313" key="2">
    <source>
        <dbReference type="EMBL" id="GAC70239.1"/>
    </source>
</evidence>
<accession>M0QPA2</accession>
<gene>
    <name evidence="2" type="ORF">GS4_33_00540</name>
</gene>
<protein>
    <recommendedName>
        <fullName evidence="1">Polymerase nucleotidyl transferase domain-containing protein</fullName>
    </recommendedName>
</protein>
<dbReference type="OrthoDB" id="5176171at2"/>
<reference evidence="2 3" key="1">
    <citation type="submission" date="2013-01" db="EMBL/GenBank/DDBJ databases">
        <title>Whole genome shotgun sequence of Gordonia soli NBRC 108243.</title>
        <authorList>
            <person name="Isaki-Nakamura S."/>
            <person name="Hosoyama A."/>
            <person name="Tsuchikane K."/>
            <person name="Ando Y."/>
            <person name="Baba S."/>
            <person name="Ohji S."/>
            <person name="Hamada M."/>
            <person name="Tamura T."/>
            <person name="Yamazoe A."/>
            <person name="Yamazaki S."/>
            <person name="Fujita N."/>
        </authorList>
    </citation>
    <scope>NUCLEOTIDE SEQUENCE [LARGE SCALE GENOMIC DNA]</scope>
    <source>
        <strain evidence="2 3">NBRC 108243</strain>
    </source>
</reference>
<dbReference type="InterPro" id="IPR043519">
    <property type="entry name" value="NT_sf"/>
</dbReference>
<comment type="caution">
    <text evidence="2">The sequence shown here is derived from an EMBL/GenBank/DDBJ whole genome shotgun (WGS) entry which is preliminary data.</text>
</comment>
<dbReference type="Pfam" id="PF01909">
    <property type="entry name" value="NTP_transf_2"/>
    <property type="match status" value="1"/>
</dbReference>
<dbReference type="Proteomes" id="UP000011666">
    <property type="component" value="Unassembled WGS sequence"/>
</dbReference>
<dbReference type="CDD" id="cd05403">
    <property type="entry name" value="NT_KNTase_like"/>
    <property type="match status" value="1"/>
</dbReference>
<dbReference type="eggNOG" id="COG1708">
    <property type="taxonomic scope" value="Bacteria"/>
</dbReference>
<dbReference type="RefSeq" id="WP_007624114.1">
    <property type="nucleotide sequence ID" value="NZ_BANX01000033.1"/>
</dbReference>
<sequence>MIDEARIESMADALVAAPGVCAVALGGSRARGTHHDDSDVDLGVYYRSDELDIDVLADLAAEQVGERVEIAGPGEWGPWVDGGAWLTVARVPVDWILRDVNRVRRQRDRALRGEFAFHQQIGHPLGFLDVAYAGEVALGVPLADPDGVLAALRADLTSYPVALRRALLDNVWQAGFLLDNAEKALARSDSTYIALSCSVAALICAHAWHADAGQWVVNEKDLVPHVRTLGARAGDFCDLVDRSMTSLGAAGGGPAAAIALVREAVALTPR</sequence>
<feature type="domain" description="Polymerase nucleotidyl transferase" evidence="1">
    <location>
        <begin position="20"/>
        <end position="51"/>
    </location>
</feature>
<dbReference type="GO" id="GO:0016779">
    <property type="term" value="F:nucleotidyltransferase activity"/>
    <property type="evidence" value="ECO:0007669"/>
    <property type="project" value="InterPro"/>
</dbReference>
<evidence type="ECO:0000259" key="1">
    <source>
        <dbReference type="Pfam" id="PF01909"/>
    </source>
</evidence>
<proteinExistence type="predicted"/>
<keyword evidence="3" id="KW-1185">Reference proteome</keyword>
<dbReference type="STRING" id="1223545.GS4_33_00540"/>
<name>M0QPA2_9ACTN</name>
<dbReference type="InterPro" id="IPR002934">
    <property type="entry name" value="Polymerase_NTP_transf_dom"/>
</dbReference>
<dbReference type="EMBL" id="BANX01000033">
    <property type="protein sequence ID" value="GAC70239.1"/>
    <property type="molecule type" value="Genomic_DNA"/>
</dbReference>
<evidence type="ECO:0000313" key="3">
    <source>
        <dbReference type="Proteomes" id="UP000011666"/>
    </source>
</evidence>
<dbReference type="AlphaFoldDB" id="M0QPA2"/>
<dbReference type="Gene3D" id="3.30.460.10">
    <property type="entry name" value="Beta Polymerase, domain 2"/>
    <property type="match status" value="1"/>
</dbReference>